<dbReference type="GO" id="GO:0006788">
    <property type="term" value="P:heme oxidation"/>
    <property type="evidence" value="ECO:0007669"/>
    <property type="project" value="InterPro"/>
</dbReference>
<keyword evidence="7" id="KW-1185">Reference proteome</keyword>
<evidence type="ECO:0000313" key="6">
    <source>
        <dbReference type="EMBL" id="TWJ12562.1"/>
    </source>
</evidence>
<dbReference type="EMBL" id="VLLL01000006">
    <property type="protein sequence ID" value="TWJ12562.1"/>
    <property type="molecule type" value="Genomic_DNA"/>
</dbReference>
<evidence type="ECO:0000256" key="4">
    <source>
        <dbReference type="PIRSR" id="PIRSR000343-1"/>
    </source>
</evidence>
<dbReference type="GO" id="GO:0006979">
    <property type="term" value="P:response to oxidative stress"/>
    <property type="evidence" value="ECO:0007669"/>
    <property type="project" value="TreeGrafter"/>
</dbReference>
<dbReference type="Pfam" id="PF01126">
    <property type="entry name" value="Heme_oxygenase"/>
    <property type="match status" value="1"/>
</dbReference>
<feature type="binding site" evidence="4">
    <location>
        <position position="139"/>
    </location>
    <ligand>
        <name>heme b</name>
        <dbReference type="ChEBI" id="CHEBI:60344"/>
    </ligand>
</feature>
<evidence type="ECO:0000256" key="2">
    <source>
        <dbReference type="ARBA" id="ARBA00022723"/>
    </source>
</evidence>
<dbReference type="PANTHER" id="PTHR10720">
    <property type="entry name" value="HEME OXYGENASE"/>
    <property type="match status" value="1"/>
</dbReference>
<dbReference type="CDD" id="cd19165">
    <property type="entry name" value="HemeO"/>
    <property type="match status" value="1"/>
</dbReference>
<dbReference type="AlphaFoldDB" id="A0A562V412"/>
<proteinExistence type="predicted"/>
<dbReference type="GO" id="GO:0042167">
    <property type="term" value="P:heme catabolic process"/>
    <property type="evidence" value="ECO:0007669"/>
    <property type="project" value="TreeGrafter"/>
</dbReference>
<dbReference type="Gene3D" id="1.20.910.10">
    <property type="entry name" value="Heme oxygenase-like"/>
    <property type="match status" value="1"/>
</dbReference>
<evidence type="ECO:0000256" key="5">
    <source>
        <dbReference type="PIRSR" id="PIRSR000343-2"/>
    </source>
</evidence>
<dbReference type="InterPro" id="IPR016053">
    <property type="entry name" value="Haem_Oase-like"/>
</dbReference>
<gene>
    <name evidence="6" type="ORF">LX16_3322</name>
</gene>
<reference evidence="6 7" key="1">
    <citation type="journal article" date="2013" name="Stand. Genomic Sci.">
        <title>Genomic Encyclopedia of Type Strains, Phase I: The one thousand microbial genomes (KMG-I) project.</title>
        <authorList>
            <person name="Kyrpides N.C."/>
            <person name="Woyke T."/>
            <person name="Eisen J.A."/>
            <person name="Garrity G."/>
            <person name="Lilburn T.G."/>
            <person name="Beck B.J."/>
            <person name="Whitman W.B."/>
            <person name="Hugenholtz P."/>
            <person name="Klenk H.P."/>
        </authorList>
    </citation>
    <scope>NUCLEOTIDE SEQUENCE [LARGE SCALE GENOMIC DNA]</scope>
    <source>
        <strain evidence="6 7">DSM 45044</strain>
    </source>
</reference>
<dbReference type="RefSeq" id="WP_147139786.1">
    <property type="nucleotide sequence ID" value="NZ_BAABIJ010000002.1"/>
</dbReference>
<dbReference type="GO" id="GO:0004392">
    <property type="term" value="F:heme oxygenase (decyclizing) activity"/>
    <property type="evidence" value="ECO:0007669"/>
    <property type="project" value="InterPro"/>
</dbReference>
<keyword evidence="1 4" id="KW-0349">Heme</keyword>
<protein>
    <submittedName>
        <fullName evidence="6">Heme oxygenase</fullName>
    </submittedName>
</protein>
<dbReference type="PANTHER" id="PTHR10720:SF0">
    <property type="entry name" value="HEME OXYGENASE"/>
    <property type="match status" value="1"/>
</dbReference>
<dbReference type="SUPFAM" id="SSF48613">
    <property type="entry name" value="Heme oxygenase-like"/>
    <property type="match status" value="1"/>
</dbReference>
<comment type="caution">
    <text evidence="6">The sequence shown here is derived from an EMBL/GenBank/DDBJ whole genome shotgun (WGS) entry which is preliminary data.</text>
</comment>
<feature type="binding site" description="axial binding residue" evidence="5">
    <location>
        <position position="22"/>
    </location>
    <ligand>
        <name>heme b</name>
        <dbReference type="ChEBI" id="CHEBI:60344"/>
    </ligand>
    <ligandPart>
        <name>Fe</name>
        <dbReference type="ChEBI" id="CHEBI:18248"/>
    </ligandPart>
</feature>
<sequence>MTLDAPTTPFSAALRQATWARHEGVVPSEGESEPDGPGVLAALLAGELHLDDYTALHAQQFFVYDVLDEASRAMAGDPVAGPFCVPELSRAAAFDADLSMLIGADWRDRITPLAATTRYVDRLRRVCFDWPGGFVAHHYTRFLGDLSGGQAFRAAANDSYGFGDGPGVSFYVFDGIGDLTEFKQGYRARLDAAGFGPEERRRVIAEVLDAYDYNEALLAELARGMRRSV</sequence>
<dbReference type="PRINTS" id="PR00088">
    <property type="entry name" value="HAEMOXYGNASE"/>
</dbReference>
<dbReference type="InterPro" id="IPR016084">
    <property type="entry name" value="Haem_Oase-like_multi-hlx"/>
</dbReference>
<accession>A0A562V412</accession>
<organism evidence="6 7">
    <name type="scientific">Stackebrandtia albiflava</name>
    <dbReference type="NCBI Taxonomy" id="406432"/>
    <lineage>
        <taxon>Bacteria</taxon>
        <taxon>Bacillati</taxon>
        <taxon>Actinomycetota</taxon>
        <taxon>Actinomycetes</taxon>
        <taxon>Glycomycetales</taxon>
        <taxon>Glycomycetaceae</taxon>
        <taxon>Stackebrandtia</taxon>
    </lineage>
</organism>
<keyword evidence="2 5" id="KW-0479">Metal-binding</keyword>
<evidence type="ECO:0000256" key="3">
    <source>
        <dbReference type="ARBA" id="ARBA00023004"/>
    </source>
</evidence>
<dbReference type="Proteomes" id="UP000321617">
    <property type="component" value="Unassembled WGS sequence"/>
</dbReference>
<dbReference type="OrthoDB" id="5493802at2"/>
<feature type="binding site" evidence="4">
    <location>
        <position position="187"/>
    </location>
    <ligand>
        <name>heme b</name>
        <dbReference type="ChEBI" id="CHEBI:60344"/>
    </ligand>
</feature>
<dbReference type="PIRSF" id="PIRSF000343">
    <property type="entry name" value="Haem_Oase"/>
    <property type="match status" value="1"/>
</dbReference>
<dbReference type="InterPro" id="IPR002051">
    <property type="entry name" value="Haem_Oase"/>
</dbReference>
<evidence type="ECO:0000256" key="1">
    <source>
        <dbReference type="ARBA" id="ARBA00022617"/>
    </source>
</evidence>
<dbReference type="GO" id="GO:0020037">
    <property type="term" value="F:heme binding"/>
    <property type="evidence" value="ECO:0007669"/>
    <property type="project" value="TreeGrafter"/>
</dbReference>
<keyword evidence="3 5" id="KW-0408">Iron</keyword>
<dbReference type="GO" id="GO:0046872">
    <property type="term" value="F:metal ion binding"/>
    <property type="evidence" value="ECO:0007669"/>
    <property type="project" value="UniProtKB-KW"/>
</dbReference>
<feature type="binding site" evidence="4">
    <location>
        <position position="15"/>
    </location>
    <ligand>
        <name>heme b</name>
        <dbReference type="ChEBI" id="CHEBI:60344"/>
    </ligand>
</feature>
<evidence type="ECO:0000313" key="7">
    <source>
        <dbReference type="Proteomes" id="UP000321617"/>
    </source>
</evidence>
<name>A0A562V412_9ACTN</name>